<dbReference type="Proteomes" id="UP000297866">
    <property type="component" value="Unassembled WGS sequence"/>
</dbReference>
<dbReference type="Gene3D" id="3.40.190.150">
    <property type="entry name" value="Bordetella uptake gene, domain 1"/>
    <property type="match status" value="1"/>
</dbReference>
<feature type="signal peptide" evidence="2">
    <location>
        <begin position="1"/>
        <end position="19"/>
    </location>
</feature>
<dbReference type="PIRSF" id="PIRSF017082">
    <property type="entry name" value="YflP"/>
    <property type="match status" value="1"/>
</dbReference>
<dbReference type="SUPFAM" id="SSF53850">
    <property type="entry name" value="Periplasmic binding protein-like II"/>
    <property type="match status" value="1"/>
</dbReference>
<protein>
    <submittedName>
        <fullName evidence="3">Tripartite tricarboxylate transporter substrate binding protein</fullName>
    </submittedName>
</protein>
<keyword evidence="2" id="KW-0732">Signal</keyword>
<feature type="chain" id="PRO_5038820300" evidence="2">
    <location>
        <begin position="20"/>
        <end position="328"/>
    </location>
</feature>
<organism evidence="3 4">
    <name type="scientific">Cryobacterium tagatosivorans</name>
    <dbReference type="NCBI Taxonomy" id="1259199"/>
    <lineage>
        <taxon>Bacteria</taxon>
        <taxon>Bacillati</taxon>
        <taxon>Actinomycetota</taxon>
        <taxon>Actinomycetes</taxon>
        <taxon>Micrococcales</taxon>
        <taxon>Microbacteriaceae</taxon>
        <taxon>Cryobacterium</taxon>
    </lineage>
</organism>
<accession>A0A4R8UIA9</accession>
<sequence>MFRAKATAPLALLAVLSLAACSATPSTGESASPENPFPESPITLIVPFPAGSGPDASARVIALELESDLGVSVIVENIEGGSSTIGQFELASAAPDGYTIGYVAATGISVQSRLIDTPFQGLESLTPIAETSTTANVMFTSPNSGIETIADFVKAAKASPGKFTVGLGNRASGQDLQLALLEQAAGIDVKPVYFDAGQMVLPAVNGTVDVSVAQFGPVVQYVDKGDLIYVGAFDAPDSLDVALFADEGYDTDRWNGWEGLFGPAGMDPAVVAILSDAVGRAVESKSYQDYITKTFGIPSFVGWDEFADVAAQTDADSIALIDEMDLKK</sequence>
<comment type="similarity">
    <text evidence="1">Belongs to the UPF0065 (bug) family.</text>
</comment>
<dbReference type="PROSITE" id="PS51257">
    <property type="entry name" value="PROKAR_LIPOPROTEIN"/>
    <property type="match status" value="1"/>
</dbReference>
<dbReference type="AlphaFoldDB" id="A0A4R8UIA9"/>
<proteinExistence type="inferred from homology"/>
<dbReference type="InterPro" id="IPR005064">
    <property type="entry name" value="BUG"/>
</dbReference>
<evidence type="ECO:0000256" key="1">
    <source>
        <dbReference type="ARBA" id="ARBA00006987"/>
    </source>
</evidence>
<dbReference type="Gene3D" id="3.40.190.10">
    <property type="entry name" value="Periplasmic binding protein-like II"/>
    <property type="match status" value="1"/>
</dbReference>
<keyword evidence="4" id="KW-1185">Reference proteome</keyword>
<evidence type="ECO:0000313" key="4">
    <source>
        <dbReference type="Proteomes" id="UP000297866"/>
    </source>
</evidence>
<evidence type="ECO:0000313" key="3">
    <source>
        <dbReference type="EMBL" id="TFB53612.1"/>
    </source>
</evidence>
<dbReference type="InterPro" id="IPR042100">
    <property type="entry name" value="Bug_dom1"/>
</dbReference>
<comment type="caution">
    <text evidence="3">The sequence shown here is derived from an EMBL/GenBank/DDBJ whole genome shotgun (WGS) entry which is preliminary data.</text>
</comment>
<dbReference type="PANTHER" id="PTHR42928">
    <property type="entry name" value="TRICARBOXYLATE-BINDING PROTEIN"/>
    <property type="match status" value="1"/>
</dbReference>
<gene>
    <name evidence="3" type="ORF">E3O23_04590</name>
</gene>
<dbReference type="OrthoDB" id="8627412at2"/>
<name>A0A4R8UIA9_9MICO</name>
<dbReference type="CDD" id="cd07012">
    <property type="entry name" value="PBP2_Bug_TTT"/>
    <property type="match status" value="1"/>
</dbReference>
<dbReference type="PANTHER" id="PTHR42928:SF5">
    <property type="entry name" value="BLR1237 PROTEIN"/>
    <property type="match status" value="1"/>
</dbReference>
<dbReference type="RefSeq" id="WP_134488612.1">
    <property type="nucleotide sequence ID" value="NZ_SOEZ01000024.1"/>
</dbReference>
<dbReference type="EMBL" id="SOEZ01000024">
    <property type="protein sequence ID" value="TFB53612.1"/>
    <property type="molecule type" value="Genomic_DNA"/>
</dbReference>
<reference evidence="3 4" key="1">
    <citation type="submission" date="2019-03" db="EMBL/GenBank/DDBJ databases">
        <title>Genomics of glacier-inhabiting Cryobacterium strains.</title>
        <authorList>
            <person name="Liu Q."/>
            <person name="Xin Y.-H."/>
        </authorList>
    </citation>
    <scope>NUCLEOTIDE SEQUENCE [LARGE SCALE GENOMIC DNA]</scope>
    <source>
        <strain evidence="3 4">Sr47</strain>
    </source>
</reference>
<dbReference type="Pfam" id="PF03401">
    <property type="entry name" value="TctC"/>
    <property type="match status" value="1"/>
</dbReference>
<evidence type="ECO:0000256" key="2">
    <source>
        <dbReference type="SAM" id="SignalP"/>
    </source>
</evidence>